<accession>A0A0F9M1H0</accession>
<evidence type="ECO:0000313" key="1">
    <source>
        <dbReference type="EMBL" id="KKM63117.1"/>
    </source>
</evidence>
<dbReference type="EMBL" id="LAZR01011159">
    <property type="protein sequence ID" value="KKM63117.1"/>
    <property type="molecule type" value="Genomic_DNA"/>
</dbReference>
<comment type="caution">
    <text evidence="1">The sequence shown here is derived from an EMBL/GenBank/DDBJ whole genome shotgun (WGS) entry which is preliminary data.</text>
</comment>
<organism evidence="1">
    <name type="scientific">marine sediment metagenome</name>
    <dbReference type="NCBI Taxonomy" id="412755"/>
    <lineage>
        <taxon>unclassified sequences</taxon>
        <taxon>metagenomes</taxon>
        <taxon>ecological metagenomes</taxon>
    </lineage>
</organism>
<gene>
    <name evidence="1" type="ORF">LCGC14_1514780</name>
</gene>
<dbReference type="AlphaFoldDB" id="A0A0F9M1H0"/>
<sequence>SKSTLIDIIILLMNERESSLAREKVTLSNIRDFRKVASGPALEGFKV</sequence>
<reference evidence="1" key="1">
    <citation type="journal article" date="2015" name="Nature">
        <title>Complex archaea that bridge the gap between prokaryotes and eukaryotes.</title>
        <authorList>
            <person name="Spang A."/>
            <person name="Saw J.H."/>
            <person name="Jorgensen S.L."/>
            <person name="Zaremba-Niedzwiedzka K."/>
            <person name="Martijn J."/>
            <person name="Lind A.E."/>
            <person name="van Eijk R."/>
            <person name="Schleper C."/>
            <person name="Guy L."/>
            <person name="Ettema T.J."/>
        </authorList>
    </citation>
    <scope>NUCLEOTIDE SEQUENCE</scope>
</reference>
<proteinExistence type="predicted"/>
<protein>
    <submittedName>
        <fullName evidence="1">Uncharacterized protein</fullName>
    </submittedName>
</protein>
<feature type="non-terminal residue" evidence="1">
    <location>
        <position position="1"/>
    </location>
</feature>
<name>A0A0F9M1H0_9ZZZZ</name>